<proteinExistence type="predicted"/>
<organism evidence="1 2">
    <name type="scientific">Loigolactobacillus binensis</name>
    <dbReference type="NCBI Taxonomy" id="2559922"/>
    <lineage>
        <taxon>Bacteria</taxon>
        <taxon>Bacillati</taxon>
        <taxon>Bacillota</taxon>
        <taxon>Bacilli</taxon>
        <taxon>Lactobacillales</taxon>
        <taxon>Lactobacillaceae</taxon>
        <taxon>Loigolactobacillus</taxon>
    </lineage>
</organism>
<comment type="caution">
    <text evidence="1">The sequence shown here is derived from an EMBL/GenBank/DDBJ whole genome shotgun (WGS) entry which is preliminary data.</text>
</comment>
<name>A0ABW3EEB6_9LACO</name>
<dbReference type="RefSeq" id="WP_137636433.1">
    <property type="nucleotide sequence ID" value="NZ_BJDN01000001.1"/>
</dbReference>
<dbReference type="SUPFAM" id="SSF54427">
    <property type="entry name" value="NTF2-like"/>
    <property type="match status" value="1"/>
</dbReference>
<accession>A0ABW3EEB6</accession>
<protein>
    <submittedName>
        <fullName evidence="1">Nuclear transport factor 2 family protein</fullName>
    </submittedName>
</protein>
<dbReference type="Gene3D" id="3.10.450.50">
    <property type="match status" value="1"/>
</dbReference>
<evidence type="ECO:0000313" key="1">
    <source>
        <dbReference type="EMBL" id="MFD0898100.1"/>
    </source>
</evidence>
<evidence type="ECO:0000313" key="2">
    <source>
        <dbReference type="Proteomes" id="UP001597104"/>
    </source>
</evidence>
<gene>
    <name evidence="1" type="ORF">ACFQZ7_10235</name>
</gene>
<dbReference type="InterPro" id="IPR032710">
    <property type="entry name" value="NTF2-like_dom_sf"/>
</dbReference>
<dbReference type="EMBL" id="JBHTIO010000044">
    <property type="protein sequence ID" value="MFD0898100.1"/>
    <property type="molecule type" value="Genomic_DNA"/>
</dbReference>
<keyword evidence="2" id="KW-1185">Reference proteome</keyword>
<reference evidence="2" key="1">
    <citation type="journal article" date="2019" name="Int. J. Syst. Evol. Microbiol.">
        <title>The Global Catalogue of Microorganisms (GCM) 10K type strain sequencing project: providing services to taxonomists for standard genome sequencing and annotation.</title>
        <authorList>
            <consortium name="The Broad Institute Genomics Platform"/>
            <consortium name="The Broad Institute Genome Sequencing Center for Infectious Disease"/>
            <person name="Wu L."/>
            <person name="Ma J."/>
        </authorList>
    </citation>
    <scope>NUCLEOTIDE SEQUENCE [LARGE SCALE GENOMIC DNA]</scope>
    <source>
        <strain evidence="2">CCM 8925</strain>
    </source>
</reference>
<sequence length="119" mass="13013">MDKNVQTIQTYFELSDIAAHDNQALQTIISLFAADSQIIPASGSQVSSKAQIAAFFTSFFTRNQTLKHVFHTDPTTVNYKTSWAVAGIKKSGALFTLQGNDYYEFDAAGKISKLIVAAN</sequence>
<dbReference type="Proteomes" id="UP001597104">
    <property type="component" value="Unassembled WGS sequence"/>
</dbReference>